<dbReference type="Proteomes" id="UP000033640">
    <property type="component" value="Unassembled WGS sequence"/>
</dbReference>
<dbReference type="PROSITE" id="PS00041">
    <property type="entry name" value="HTH_ARAC_FAMILY_1"/>
    <property type="match status" value="1"/>
</dbReference>
<dbReference type="PROSITE" id="PS01124">
    <property type="entry name" value="HTH_ARAC_FAMILY_2"/>
    <property type="match status" value="1"/>
</dbReference>
<dbReference type="InterPro" id="IPR046532">
    <property type="entry name" value="DUF6597"/>
</dbReference>
<dbReference type="OrthoDB" id="2559672at2"/>
<gene>
    <name evidence="5" type="ORF">RS83_01740</name>
</gene>
<dbReference type="AlphaFoldDB" id="A0A0F0LA14"/>
<reference evidence="5 6" key="1">
    <citation type="submission" date="2015-02" db="EMBL/GenBank/DDBJ databases">
        <title>Draft genome sequences of ten Microbacterium spp. with emphasis on heavy metal contaminated environments.</title>
        <authorList>
            <person name="Corretto E."/>
        </authorList>
    </citation>
    <scope>NUCLEOTIDE SEQUENCE [LARGE SCALE GENOMIC DNA]</scope>
    <source>
        <strain evidence="5 6">BEL4b</strain>
    </source>
</reference>
<evidence type="ECO:0000256" key="1">
    <source>
        <dbReference type="ARBA" id="ARBA00023015"/>
    </source>
</evidence>
<protein>
    <submittedName>
        <fullName evidence="5">Transcriptional activator FtrA</fullName>
    </submittedName>
</protein>
<keyword evidence="2" id="KW-0238">DNA-binding</keyword>
<dbReference type="PANTHER" id="PTHR46796:SF15">
    <property type="entry name" value="BLL1074 PROTEIN"/>
    <property type="match status" value="1"/>
</dbReference>
<dbReference type="SUPFAM" id="SSF46689">
    <property type="entry name" value="Homeodomain-like"/>
    <property type="match status" value="1"/>
</dbReference>
<dbReference type="GO" id="GO:0003700">
    <property type="term" value="F:DNA-binding transcription factor activity"/>
    <property type="evidence" value="ECO:0007669"/>
    <property type="project" value="InterPro"/>
</dbReference>
<evidence type="ECO:0000313" key="5">
    <source>
        <dbReference type="EMBL" id="KJL29115.1"/>
    </source>
</evidence>
<dbReference type="EMBL" id="JYIW01000024">
    <property type="protein sequence ID" value="KJL29115.1"/>
    <property type="molecule type" value="Genomic_DNA"/>
</dbReference>
<dbReference type="Pfam" id="PF12833">
    <property type="entry name" value="HTH_18"/>
    <property type="match status" value="1"/>
</dbReference>
<dbReference type="InterPro" id="IPR018060">
    <property type="entry name" value="HTH_AraC"/>
</dbReference>
<dbReference type="InterPro" id="IPR009057">
    <property type="entry name" value="Homeodomain-like_sf"/>
</dbReference>
<dbReference type="Gene3D" id="1.10.10.60">
    <property type="entry name" value="Homeodomain-like"/>
    <property type="match status" value="1"/>
</dbReference>
<dbReference type="PATRIC" id="fig|82380.11.peg.1777"/>
<proteinExistence type="predicted"/>
<keyword evidence="1" id="KW-0805">Transcription regulation</keyword>
<dbReference type="PANTHER" id="PTHR46796">
    <property type="entry name" value="HTH-TYPE TRANSCRIPTIONAL ACTIVATOR RHAS-RELATED"/>
    <property type="match status" value="1"/>
</dbReference>
<evidence type="ECO:0000256" key="2">
    <source>
        <dbReference type="ARBA" id="ARBA00023125"/>
    </source>
</evidence>
<evidence type="ECO:0000259" key="4">
    <source>
        <dbReference type="PROSITE" id="PS01124"/>
    </source>
</evidence>
<feature type="domain" description="HTH araC/xylS-type" evidence="4">
    <location>
        <begin position="127"/>
        <end position="224"/>
    </location>
</feature>
<organism evidence="5 6">
    <name type="scientific">Microbacterium oxydans</name>
    <dbReference type="NCBI Taxonomy" id="82380"/>
    <lineage>
        <taxon>Bacteria</taxon>
        <taxon>Bacillati</taxon>
        <taxon>Actinomycetota</taxon>
        <taxon>Actinomycetes</taxon>
        <taxon>Micrococcales</taxon>
        <taxon>Microbacteriaceae</taxon>
        <taxon>Microbacterium</taxon>
    </lineage>
</organism>
<dbReference type="SMART" id="SM00342">
    <property type="entry name" value="HTH_ARAC"/>
    <property type="match status" value="1"/>
</dbReference>
<dbReference type="RefSeq" id="WP_045279124.1">
    <property type="nucleotide sequence ID" value="NZ_CAKKLT010000035.1"/>
</dbReference>
<dbReference type="InterPro" id="IPR050204">
    <property type="entry name" value="AraC_XylS_family_regulators"/>
</dbReference>
<evidence type="ECO:0000256" key="3">
    <source>
        <dbReference type="ARBA" id="ARBA00023163"/>
    </source>
</evidence>
<name>A0A0F0LA14_9MICO</name>
<dbReference type="InterPro" id="IPR018062">
    <property type="entry name" value="HTH_AraC-typ_CS"/>
</dbReference>
<sequence length="226" mass="23999">MYSETALPHGAVLWLSTGGGGSTIPADGCADLILRGDHVVVAGPSTRFIVTERDGDDGSLGIRLPPGFAGSFLRLGLSEIADQLVSLDDVVGSRRAASLRADLSHIRDDAQAIDGITWLARDAAARNRWSEEVRSRAARSVPAAVAAVELGDSVRTLRRRMLATFGYGYATLVRIERARRAQTLLLRGVPIADAAARAGYADQPHLSREFRRLAGVSPAQFAGNAA</sequence>
<comment type="caution">
    <text evidence="5">The sequence shown here is derived from an EMBL/GenBank/DDBJ whole genome shotgun (WGS) entry which is preliminary data.</text>
</comment>
<evidence type="ECO:0000313" key="6">
    <source>
        <dbReference type="Proteomes" id="UP000033640"/>
    </source>
</evidence>
<dbReference type="Pfam" id="PF20240">
    <property type="entry name" value="DUF6597"/>
    <property type="match status" value="1"/>
</dbReference>
<accession>A0A0F0LA14</accession>
<dbReference type="GO" id="GO:0043565">
    <property type="term" value="F:sequence-specific DNA binding"/>
    <property type="evidence" value="ECO:0007669"/>
    <property type="project" value="InterPro"/>
</dbReference>
<keyword evidence="3" id="KW-0804">Transcription</keyword>